<dbReference type="EMBL" id="AYYN01000140">
    <property type="protein sequence ID" value="KRM73520.1"/>
    <property type="molecule type" value="Genomic_DNA"/>
</dbReference>
<dbReference type="AlphaFoldDB" id="A0A0R2B2L2"/>
<proteinExistence type="predicted"/>
<dbReference type="PATRIC" id="fig|1423772.3.peg.856"/>
<dbReference type="PANTHER" id="PTHR35936:SF34">
    <property type="entry name" value="ABC TRANSPORTER EXTRACELLULAR-BINDING PROTEIN YCKB-RELATED"/>
    <property type="match status" value="1"/>
</dbReference>
<dbReference type="PROSITE" id="PS51257">
    <property type="entry name" value="PROKAR_LIPOPROTEIN"/>
    <property type="match status" value="1"/>
</dbReference>
<evidence type="ECO:0000313" key="4">
    <source>
        <dbReference type="EMBL" id="KRM73520.1"/>
    </source>
</evidence>
<evidence type="ECO:0000256" key="1">
    <source>
        <dbReference type="ARBA" id="ARBA00022729"/>
    </source>
</evidence>
<dbReference type="PANTHER" id="PTHR35936">
    <property type="entry name" value="MEMBRANE-BOUND LYTIC MUREIN TRANSGLYCOSYLASE F"/>
    <property type="match status" value="1"/>
</dbReference>
<dbReference type="InterPro" id="IPR001638">
    <property type="entry name" value="Solute-binding_3/MltF_N"/>
</dbReference>
<sequence length="272" mass="31131">MKRYLKLLALGLGLSLLLVVSGCNDVKKRADTVDTWQQIKQKKRVVIGLDDSFVPMGFRQKDGKLVGYDIDLAKEVFKLYGITPDFQTIDWSMKETELRNQTIDLIWNGYTKTDERAKNVAFSQPYLKNEQYLVSKKSQQIINDSAMKGKILGLQSGSSGYQAYLDEPKVLKQYVKETIQYDTFNNAFMDLDADRIQGLLIDSVYANYYIAHKKDPASYRKENAGFASESFVVGLRKGDKTLQKKINEAFKVLKENGTLERLDRKWFGENAN</sequence>
<dbReference type="SUPFAM" id="SSF53850">
    <property type="entry name" value="Periplasmic binding protein-like II"/>
    <property type="match status" value="1"/>
</dbReference>
<protein>
    <submittedName>
        <fullName evidence="4">Polar amino acid ABC transporter substrate-binding protein</fullName>
    </submittedName>
</protein>
<organism evidence="4 5">
    <name type="scientific">Ligilactobacillus murinus DSM 20452 = NBRC 14221</name>
    <dbReference type="NCBI Taxonomy" id="1423772"/>
    <lineage>
        <taxon>Bacteria</taxon>
        <taxon>Bacillati</taxon>
        <taxon>Bacillota</taxon>
        <taxon>Bacilli</taxon>
        <taxon>Lactobacillales</taxon>
        <taxon>Lactobacillaceae</taxon>
        <taxon>Ligilactobacillus</taxon>
    </lineage>
</organism>
<feature type="domain" description="Solute-binding protein family 3/N-terminal" evidence="3">
    <location>
        <begin position="44"/>
        <end position="270"/>
    </location>
</feature>
<dbReference type="Pfam" id="PF00497">
    <property type="entry name" value="SBP_bac_3"/>
    <property type="match status" value="1"/>
</dbReference>
<feature type="chain" id="PRO_5038573270" evidence="2">
    <location>
        <begin position="23"/>
        <end position="272"/>
    </location>
</feature>
<dbReference type="SMART" id="SM00062">
    <property type="entry name" value="PBPb"/>
    <property type="match status" value="1"/>
</dbReference>
<evidence type="ECO:0000259" key="3">
    <source>
        <dbReference type="SMART" id="SM00062"/>
    </source>
</evidence>
<dbReference type="Proteomes" id="UP000051612">
    <property type="component" value="Unassembled WGS sequence"/>
</dbReference>
<accession>A0A0R2B2L2</accession>
<comment type="caution">
    <text evidence="4">The sequence shown here is derived from an EMBL/GenBank/DDBJ whole genome shotgun (WGS) entry which is preliminary data.</text>
</comment>
<dbReference type="RefSeq" id="WP_056959355.1">
    <property type="nucleotide sequence ID" value="NZ_AYYN01000140.1"/>
</dbReference>
<evidence type="ECO:0000256" key="2">
    <source>
        <dbReference type="SAM" id="SignalP"/>
    </source>
</evidence>
<reference evidence="4 5" key="1">
    <citation type="journal article" date="2015" name="Genome Announc.">
        <title>Expanding the biotechnology potential of lactobacilli through comparative genomics of 213 strains and associated genera.</title>
        <authorList>
            <person name="Sun Z."/>
            <person name="Harris H.M."/>
            <person name="McCann A."/>
            <person name="Guo C."/>
            <person name="Argimon S."/>
            <person name="Zhang W."/>
            <person name="Yang X."/>
            <person name="Jeffery I.B."/>
            <person name="Cooney J.C."/>
            <person name="Kagawa T.F."/>
            <person name="Liu W."/>
            <person name="Song Y."/>
            <person name="Salvetti E."/>
            <person name="Wrobel A."/>
            <person name="Rasinkangas P."/>
            <person name="Parkhill J."/>
            <person name="Rea M.C."/>
            <person name="O'Sullivan O."/>
            <person name="Ritari J."/>
            <person name="Douillard F.P."/>
            <person name="Paul Ross R."/>
            <person name="Yang R."/>
            <person name="Briner A.E."/>
            <person name="Felis G.E."/>
            <person name="de Vos W.M."/>
            <person name="Barrangou R."/>
            <person name="Klaenhammer T.R."/>
            <person name="Caufield P.W."/>
            <person name="Cui Y."/>
            <person name="Zhang H."/>
            <person name="O'Toole P.W."/>
        </authorList>
    </citation>
    <scope>NUCLEOTIDE SEQUENCE [LARGE SCALE GENOMIC DNA]</scope>
    <source>
        <strain evidence="4 5">DSM 20452</strain>
    </source>
</reference>
<evidence type="ECO:0000313" key="5">
    <source>
        <dbReference type="Proteomes" id="UP000051612"/>
    </source>
</evidence>
<gene>
    <name evidence="4" type="ORF">FC48_GL000784</name>
</gene>
<feature type="signal peptide" evidence="2">
    <location>
        <begin position="1"/>
        <end position="22"/>
    </location>
</feature>
<dbReference type="Gene3D" id="3.40.190.10">
    <property type="entry name" value="Periplasmic binding protein-like II"/>
    <property type="match status" value="2"/>
</dbReference>
<name>A0A0R2B2L2_9LACO</name>
<keyword evidence="1 2" id="KW-0732">Signal</keyword>
<dbReference type="CDD" id="cd00996">
    <property type="entry name" value="PBP2_AatB_like"/>
    <property type="match status" value="1"/>
</dbReference>